<dbReference type="InterPro" id="IPR020076">
    <property type="entry name" value="DUF2768"/>
</dbReference>
<keyword evidence="1" id="KW-0812">Transmembrane</keyword>
<organism evidence="2 3">
    <name type="scientific">Planococcus massiliensis</name>
    <dbReference type="NCBI Taxonomy" id="1499687"/>
    <lineage>
        <taxon>Bacteria</taxon>
        <taxon>Bacillati</taxon>
        <taxon>Bacillota</taxon>
        <taxon>Bacilli</taxon>
        <taxon>Bacillales</taxon>
        <taxon>Caryophanaceae</taxon>
        <taxon>Planococcus</taxon>
    </lineage>
</organism>
<keyword evidence="1" id="KW-1133">Transmembrane helix</keyword>
<dbReference type="EMBL" id="CCXS01000001">
    <property type="protein sequence ID" value="CEG22592.1"/>
    <property type="molecule type" value="Genomic_DNA"/>
</dbReference>
<dbReference type="Pfam" id="PF10966">
    <property type="entry name" value="DUF2768"/>
    <property type="match status" value="1"/>
</dbReference>
<proteinExistence type="predicted"/>
<accession>A0A098ELA6</accession>
<evidence type="ECO:0000256" key="1">
    <source>
        <dbReference type="SAM" id="Phobius"/>
    </source>
</evidence>
<keyword evidence="1" id="KW-0472">Membrane</keyword>
<feature type="transmembrane region" description="Helical" evidence="1">
    <location>
        <begin position="38"/>
        <end position="60"/>
    </location>
</feature>
<keyword evidence="3" id="KW-1185">Reference proteome</keyword>
<dbReference type="OrthoDB" id="2476435at2"/>
<dbReference type="STRING" id="1499687.BN1080_01523"/>
<evidence type="ECO:0000313" key="3">
    <source>
        <dbReference type="Proteomes" id="UP000043699"/>
    </source>
</evidence>
<evidence type="ECO:0000313" key="2">
    <source>
        <dbReference type="EMBL" id="CEG22592.1"/>
    </source>
</evidence>
<name>A0A098ELA6_9BACL</name>
<feature type="transmembrane region" description="Helical" evidence="1">
    <location>
        <begin position="6"/>
        <end position="26"/>
    </location>
</feature>
<gene>
    <name evidence="2" type="ORF">BN1080_01523</name>
</gene>
<protein>
    <recommendedName>
        <fullName evidence="4">NAD(FAD)-dependent dehydrogenase</fullName>
    </recommendedName>
</protein>
<reference evidence="2 3" key="1">
    <citation type="submission" date="2014-09" db="EMBL/GenBank/DDBJ databases">
        <authorList>
            <person name="Urmite Genomes Urmite Genomes"/>
        </authorList>
    </citation>
    <scope>NUCLEOTIDE SEQUENCE [LARGE SCALE GENOMIC DNA]</scope>
    <source>
        <strain evidence="2 3">ES2</strain>
    </source>
</reference>
<dbReference type="AlphaFoldDB" id="A0A098ELA6"/>
<dbReference type="Proteomes" id="UP000043699">
    <property type="component" value="Unassembled WGS sequence"/>
</dbReference>
<evidence type="ECO:0008006" key="4">
    <source>
        <dbReference type="Google" id="ProtNLM"/>
    </source>
</evidence>
<sequence>MSSLDKMWVSFAGIAFLMISMGMIYLSRYKLNNGFLKFIFALIAYILLILGFFIMVFIIFSGPTGGA</sequence>
<dbReference type="RefSeq" id="WP_052651391.1">
    <property type="nucleotide sequence ID" value="NZ_CCXS01000001.1"/>
</dbReference>